<evidence type="ECO:0000313" key="1">
    <source>
        <dbReference type="EMBL" id="MED6151368.1"/>
    </source>
</evidence>
<sequence length="73" mass="8432">MLQDFQLMKLLPILSLLVLKAIKEFYLIQPKTSDILLQLSPSIALGFRESMRDLGSICRFKMLLIFFSLLKLS</sequence>
<proteinExistence type="predicted"/>
<feature type="non-terminal residue" evidence="1">
    <location>
        <position position="73"/>
    </location>
</feature>
<reference evidence="1 2" key="1">
    <citation type="journal article" date="2023" name="Plants (Basel)">
        <title>Bridging the Gap: Combining Genomics and Transcriptomics Approaches to Understand Stylosanthes scabra, an Orphan Legume from the Brazilian Caatinga.</title>
        <authorList>
            <person name="Ferreira-Neto J.R.C."/>
            <person name="da Silva M.D."/>
            <person name="Binneck E."/>
            <person name="de Melo N.F."/>
            <person name="da Silva R.H."/>
            <person name="de Melo A.L.T.M."/>
            <person name="Pandolfi V."/>
            <person name="Bustamante F.O."/>
            <person name="Brasileiro-Vidal A.C."/>
            <person name="Benko-Iseppon A.M."/>
        </authorList>
    </citation>
    <scope>NUCLEOTIDE SEQUENCE [LARGE SCALE GENOMIC DNA]</scope>
    <source>
        <tissue evidence="1">Leaves</tissue>
    </source>
</reference>
<name>A0ABU6TU14_9FABA</name>
<gene>
    <name evidence="1" type="ORF">PIB30_081875</name>
</gene>
<organism evidence="1 2">
    <name type="scientific">Stylosanthes scabra</name>
    <dbReference type="NCBI Taxonomy" id="79078"/>
    <lineage>
        <taxon>Eukaryota</taxon>
        <taxon>Viridiplantae</taxon>
        <taxon>Streptophyta</taxon>
        <taxon>Embryophyta</taxon>
        <taxon>Tracheophyta</taxon>
        <taxon>Spermatophyta</taxon>
        <taxon>Magnoliopsida</taxon>
        <taxon>eudicotyledons</taxon>
        <taxon>Gunneridae</taxon>
        <taxon>Pentapetalae</taxon>
        <taxon>rosids</taxon>
        <taxon>fabids</taxon>
        <taxon>Fabales</taxon>
        <taxon>Fabaceae</taxon>
        <taxon>Papilionoideae</taxon>
        <taxon>50 kb inversion clade</taxon>
        <taxon>dalbergioids sensu lato</taxon>
        <taxon>Dalbergieae</taxon>
        <taxon>Pterocarpus clade</taxon>
        <taxon>Stylosanthes</taxon>
    </lineage>
</organism>
<evidence type="ECO:0000313" key="2">
    <source>
        <dbReference type="Proteomes" id="UP001341840"/>
    </source>
</evidence>
<accession>A0ABU6TU14</accession>
<keyword evidence="2" id="KW-1185">Reference proteome</keyword>
<comment type="caution">
    <text evidence="1">The sequence shown here is derived from an EMBL/GenBank/DDBJ whole genome shotgun (WGS) entry which is preliminary data.</text>
</comment>
<dbReference type="Proteomes" id="UP001341840">
    <property type="component" value="Unassembled WGS sequence"/>
</dbReference>
<protein>
    <submittedName>
        <fullName evidence="1">Uncharacterized protein</fullName>
    </submittedName>
</protein>
<dbReference type="EMBL" id="JASCZI010091860">
    <property type="protein sequence ID" value="MED6151368.1"/>
    <property type="molecule type" value="Genomic_DNA"/>
</dbReference>